<evidence type="ECO:0008006" key="5">
    <source>
        <dbReference type="Google" id="ProtNLM"/>
    </source>
</evidence>
<dbReference type="InterPro" id="IPR050641">
    <property type="entry name" value="RIFMO-like"/>
</dbReference>
<dbReference type="GO" id="GO:0004497">
    <property type="term" value="F:monooxygenase activity"/>
    <property type="evidence" value="ECO:0007669"/>
    <property type="project" value="UniProtKB-ARBA"/>
</dbReference>
<keyword evidence="2" id="KW-0274">FAD</keyword>
<organism evidence="3 4">
    <name type="scientific">Elsinoe australis</name>
    <dbReference type="NCBI Taxonomy" id="40998"/>
    <lineage>
        <taxon>Eukaryota</taxon>
        <taxon>Fungi</taxon>
        <taxon>Dikarya</taxon>
        <taxon>Ascomycota</taxon>
        <taxon>Pezizomycotina</taxon>
        <taxon>Dothideomycetes</taxon>
        <taxon>Dothideomycetidae</taxon>
        <taxon>Myriangiales</taxon>
        <taxon>Elsinoaceae</taxon>
        <taxon>Elsinoe</taxon>
    </lineage>
</organism>
<protein>
    <recommendedName>
        <fullName evidence="5">FAD-binding domain-containing protein</fullName>
    </recommendedName>
</protein>
<dbReference type="Gene3D" id="3.40.30.120">
    <property type="match status" value="1"/>
</dbReference>
<dbReference type="PANTHER" id="PTHR43004:SF8">
    <property type="entry name" value="FAD-BINDING DOMAIN-CONTAINING PROTEIN-RELATED"/>
    <property type="match status" value="1"/>
</dbReference>
<gene>
    <name evidence="3" type="ORF">B9Z65_5553</name>
</gene>
<evidence type="ECO:0000256" key="2">
    <source>
        <dbReference type="ARBA" id="ARBA00022827"/>
    </source>
</evidence>
<dbReference type="STRING" id="40998.A0A2P7ZEE2"/>
<evidence type="ECO:0000256" key="1">
    <source>
        <dbReference type="ARBA" id="ARBA00022630"/>
    </source>
</evidence>
<name>A0A2P7ZEE2_9PEZI</name>
<dbReference type="OrthoDB" id="2690153at2759"/>
<evidence type="ECO:0000313" key="4">
    <source>
        <dbReference type="Proteomes" id="UP000243723"/>
    </source>
</evidence>
<evidence type="ECO:0000313" key="3">
    <source>
        <dbReference type="EMBL" id="PSK46585.1"/>
    </source>
</evidence>
<dbReference type="EMBL" id="NHZQ01000236">
    <property type="protein sequence ID" value="PSK46585.1"/>
    <property type="molecule type" value="Genomic_DNA"/>
</dbReference>
<keyword evidence="4" id="KW-1185">Reference proteome</keyword>
<keyword evidence="1" id="KW-0285">Flavoprotein</keyword>
<dbReference type="PANTHER" id="PTHR43004">
    <property type="entry name" value="TRK SYSTEM POTASSIUM UPTAKE PROTEIN"/>
    <property type="match status" value="1"/>
</dbReference>
<accession>A0A2P7ZEE2</accession>
<sequence>MAFVARGLASPDLLRTYSAERQPVGAELVRESNQQLRANSLIWKSMGIGMPPHDDGVTVLTALAESSERGLQQREQLYDVLEMKRQELESLGLAYNQVYASAAIYMEDEASPLPSLQGDPIVEVRISTYPGCRVPHAWLDFATRGKLRSTQDLCGKGAFCLLLGIGGNMWRSAAEKIQETTGIPINVYGIGFGEDYQDVYRDSQKL</sequence>
<dbReference type="InterPro" id="IPR036188">
    <property type="entry name" value="FAD/NAD-bd_sf"/>
</dbReference>
<dbReference type="Proteomes" id="UP000243723">
    <property type="component" value="Unassembled WGS sequence"/>
</dbReference>
<comment type="caution">
    <text evidence="3">The sequence shown here is derived from an EMBL/GenBank/DDBJ whole genome shotgun (WGS) entry which is preliminary data.</text>
</comment>
<dbReference type="AlphaFoldDB" id="A0A2P7ZEE2"/>
<dbReference type="Gene3D" id="3.50.50.60">
    <property type="entry name" value="FAD/NAD(P)-binding domain"/>
    <property type="match status" value="1"/>
</dbReference>
<reference evidence="3 4" key="1">
    <citation type="submission" date="2017-05" db="EMBL/GenBank/DDBJ databases">
        <title>Draft genome sequence of Elsinoe australis.</title>
        <authorList>
            <person name="Cheng Q."/>
        </authorList>
    </citation>
    <scope>NUCLEOTIDE SEQUENCE [LARGE SCALE GENOMIC DNA]</scope>
    <source>
        <strain evidence="3 4">NL1</strain>
    </source>
</reference>
<proteinExistence type="predicted"/>